<evidence type="ECO:0000313" key="1">
    <source>
        <dbReference type="EMBL" id="MUM65450.1"/>
    </source>
</evidence>
<name>A0A6A9QJH7_ACIIN</name>
<protein>
    <recommendedName>
        <fullName evidence="3">HEPN domain-containing protein</fullName>
    </recommendedName>
</protein>
<reference evidence="1 2" key="1">
    <citation type="submission" date="2019-10" db="EMBL/GenBank/DDBJ databases">
        <title>Genome Sequences from Six Type Strain Members of the Archaeal Family Sulfolobaceae: Acidianus ambivalens, Acidianus infernus, Metallosphaera prunae, Stygiolobus azoricus, Sulfolobus metallicus, and Sulfurisphaera ohwakuensis.</title>
        <authorList>
            <person name="Counts J.A."/>
            <person name="Kelly R.M."/>
        </authorList>
    </citation>
    <scope>NUCLEOTIDE SEQUENCE [LARGE SCALE GENOMIC DNA]</scope>
    <source>
        <strain evidence="1 2">DSM 3191</strain>
    </source>
</reference>
<proteinExistence type="predicted"/>
<sequence>MNSSALASEFLLRGTRTLKEATEAYNEGDLYYTLVRLDETLNNLASVILSLYGVYSVDGDSVNALSYLEETRDLDPSLKSLIKEIQDLDRQLSITNFIDESSLKSPSVVVRNAEVKTTLDRITKIFDKVQEVFDEFHS</sequence>
<evidence type="ECO:0000313" key="2">
    <source>
        <dbReference type="Proteomes" id="UP000440125"/>
    </source>
</evidence>
<keyword evidence="2" id="KW-1185">Reference proteome</keyword>
<comment type="caution">
    <text evidence="1">The sequence shown here is derived from an EMBL/GenBank/DDBJ whole genome shotgun (WGS) entry which is preliminary data.</text>
</comment>
<dbReference type="AlphaFoldDB" id="A0A6A9QJH7"/>
<dbReference type="OrthoDB" id="36388at2157"/>
<dbReference type="Proteomes" id="UP000440125">
    <property type="component" value="Unassembled WGS sequence"/>
</dbReference>
<gene>
    <name evidence="1" type="ORF">D1867_09395</name>
</gene>
<dbReference type="EMBL" id="WFIY01000004">
    <property type="protein sequence ID" value="MUM65450.1"/>
    <property type="molecule type" value="Genomic_DNA"/>
</dbReference>
<dbReference type="RefSeq" id="WP_155863903.1">
    <property type="nucleotide sequence ID" value="NZ_JBGTCZ010000094.1"/>
</dbReference>
<accession>A0A6A9QJH7</accession>
<organism evidence="1 2">
    <name type="scientific">Acidianus infernus</name>
    <dbReference type="NCBI Taxonomy" id="12915"/>
    <lineage>
        <taxon>Archaea</taxon>
        <taxon>Thermoproteota</taxon>
        <taxon>Thermoprotei</taxon>
        <taxon>Sulfolobales</taxon>
        <taxon>Sulfolobaceae</taxon>
        <taxon>Acidianus</taxon>
    </lineage>
</organism>
<evidence type="ECO:0008006" key="3">
    <source>
        <dbReference type="Google" id="ProtNLM"/>
    </source>
</evidence>